<reference evidence="2 3" key="1">
    <citation type="submission" date="2019-03" db="EMBL/GenBank/DDBJ databases">
        <title>Diversity of the mouse oral microbiome.</title>
        <authorList>
            <person name="Joseph S."/>
            <person name="Aduse-Opoku J."/>
            <person name="Curtis M."/>
            <person name="Wade W."/>
            <person name="Hashim A."/>
        </authorList>
    </citation>
    <scope>NUCLEOTIDE SEQUENCE [LARGE SCALE GENOMIC DNA]</scope>
    <source>
        <strain evidence="3">irhom_31</strain>
    </source>
</reference>
<dbReference type="InterPro" id="IPR006311">
    <property type="entry name" value="TAT_signal"/>
</dbReference>
<sequence>MTNLLSRRLLLSGLSAGAVAGLAGCGQEKIERIVPTETATAATSSAAASGSDPRKWVHFGDSLTAISTTVDDLAGLTGYEHINAGISGDKAINAALRSGALEIKITLENNVIKESGENLITDFQPIDFIARNSWRYPAVVQGTKGYLISHYGEDVAYFARDTPGDAIDVGGPVEVTVDPEAEIDFLRKGPAHEYSMIIGLGRNDKDLTSSIESVVENIGVLLGTNTHPEARKLVWEIVPWVHEPIGGEARAAIDEWNATLEEAFGDIFVKPITAIFDNPEIAFDKAGVPMTEQDDANLKNRVIPASFRTDANGHLNEAGSRAWAYFMFQEMKKRGW</sequence>
<accession>A0A4Y9F6Z3</accession>
<dbReference type="OrthoDB" id="4965094at2"/>
<keyword evidence="1" id="KW-0732">Signal</keyword>
<feature type="chain" id="PRO_5039114659" description="SGNH/GDSL hydrolase family protein" evidence="1">
    <location>
        <begin position="21"/>
        <end position="336"/>
    </location>
</feature>
<name>A0A4Y9F6Z3_9MICC</name>
<comment type="caution">
    <text evidence="2">The sequence shown here is derived from an EMBL/GenBank/DDBJ whole genome shotgun (WGS) entry which is preliminary data.</text>
</comment>
<organism evidence="2 3">
    <name type="scientific">Rothia nasimurium</name>
    <dbReference type="NCBI Taxonomy" id="85336"/>
    <lineage>
        <taxon>Bacteria</taxon>
        <taxon>Bacillati</taxon>
        <taxon>Actinomycetota</taxon>
        <taxon>Actinomycetes</taxon>
        <taxon>Micrococcales</taxon>
        <taxon>Micrococcaceae</taxon>
        <taxon>Rothia</taxon>
    </lineage>
</organism>
<evidence type="ECO:0000256" key="1">
    <source>
        <dbReference type="SAM" id="SignalP"/>
    </source>
</evidence>
<feature type="signal peptide" evidence="1">
    <location>
        <begin position="1"/>
        <end position="20"/>
    </location>
</feature>
<dbReference type="AlphaFoldDB" id="A0A4Y9F6Z3"/>
<evidence type="ECO:0000313" key="3">
    <source>
        <dbReference type="Proteomes" id="UP000297951"/>
    </source>
</evidence>
<evidence type="ECO:0000313" key="2">
    <source>
        <dbReference type="EMBL" id="TFU23636.1"/>
    </source>
</evidence>
<dbReference type="EMBL" id="SPQC01000006">
    <property type="protein sequence ID" value="TFU23636.1"/>
    <property type="molecule type" value="Genomic_DNA"/>
</dbReference>
<gene>
    <name evidence="2" type="ORF">E4U03_02740</name>
</gene>
<dbReference type="PROSITE" id="PS51257">
    <property type="entry name" value="PROKAR_LIPOPROTEIN"/>
    <property type="match status" value="1"/>
</dbReference>
<dbReference type="RefSeq" id="WP_135011455.1">
    <property type="nucleotide sequence ID" value="NZ_JADGLK010000006.1"/>
</dbReference>
<dbReference type="SUPFAM" id="SSF52266">
    <property type="entry name" value="SGNH hydrolase"/>
    <property type="match status" value="1"/>
</dbReference>
<dbReference type="Proteomes" id="UP000297951">
    <property type="component" value="Unassembled WGS sequence"/>
</dbReference>
<proteinExistence type="predicted"/>
<dbReference type="PROSITE" id="PS51318">
    <property type="entry name" value="TAT"/>
    <property type="match status" value="1"/>
</dbReference>
<evidence type="ECO:0008006" key="4">
    <source>
        <dbReference type="Google" id="ProtNLM"/>
    </source>
</evidence>
<protein>
    <recommendedName>
        <fullName evidence="4">SGNH/GDSL hydrolase family protein</fullName>
    </recommendedName>
</protein>